<dbReference type="EMBL" id="JANPWB010000003">
    <property type="protein sequence ID" value="KAJ1198749.1"/>
    <property type="molecule type" value="Genomic_DNA"/>
</dbReference>
<dbReference type="AlphaFoldDB" id="A0AAV7VDQ6"/>
<evidence type="ECO:0000313" key="2">
    <source>
        <dbReference type="EMBL" id="KAJ1198749.1"/>
    </source>
</evidence>
<proteinExistence type="predicted"/>
<comment type="caution">
    <text evidence="2">The sequence shown here is derived from an EMBL/GenBank/DDBJ whole genome shotgun (WGS) entry which is preliminary data.</text>
</comment>
<name>A0AAV7VDQ6_PLEWA</name>
<gene>
    <name evidence="2" type="ORF">NDU88_002588</name>
</gene>
<organism evidence="2 3">
    <name type="scientific">Pleurodeles waltl</name>
    <name type="common">Iberian ribbed newt</name>
    <dbReference type="NCBI Taxonomy" id="8319"/>
    <lineage>
        <taxon>Eukaryota</taxon>
        <taxon>Metazoa</taxon>
        <taxon>Chordata</taxon>
        <taxon>Craniata</taxon>
        <taxon>Vertebrata</taxon>
        <taxon>Euteleostomi</taxon>
        <taxon>Amphibia</taxon>
        <taxon>Batrachia</taxon>
        <taxon>Caudata</taxon>
        <taxon>Salamandroidea</taxon>
        <taxon>Salamandridae</taxon>
        <taxon>Pleurodelinae</taxon>
        <taxon>Pleurodeles</taxon>
    </lineage>
</organism>
<keyword evidence="3" id="KW-1185">Reference proteome</keyword>
<accession>A0AAV7VDQ6</accession>
<dbReference type="Proteomes" id="UP001066276">
    <property type="component" value="Chromosome 2_1"/>
</dbReference>
<feature type="compositionally biased region" description="Basic and acidic residues" evidence="1">
    <location>
        <begin position="76"/>
        <end position="93"/>
    </location>
</feature>
<sequence>MLWQALFCWRNGVGFDTVSLSLAFGVADLCVLLNSVGLVYVDHNMVNGYPPQQRERKMAGEDPSRSAVFEEEEEHQGEGVSKEKEHQEAGARK</sequence>
<evidence type="ECO:0000313" key="3">
    <source>
        <dbReference type="Proteomes" id="UP001066276"/>
    </source>
</evidence>
<feature type="region of interest" description="Disordered" evidence="1">
    <location>
        <begin position="50"/>
        <end position="93"/>
    </location>
</feature>
<evidence type="ECO:0000256" key="1">
    <source>
        <dbReference type="SAM" id="MobiDB-lite"/>
    </source>
</evidence>
<protein>
    <submittedName>
        <fullName evidence="2">Uncharacterized protein</fullName>
    </submittedName>
</protein>
<reference evidence="2" key="1">
    <citation type="journal article" date="2022" name="bioRxiv">
        <title>Sequencing and chromosome-scale assembly of the giantPleurodeles waltlgenome.</title>
        <authorList>
            <person name="Brown T."/>
            <person name="Elewa A."/>
            <person name="Iarovenko S."/>
            <person name="Subramanian E."/>
            <person name="Araus A.J."/>
            <person name="Petzold A."/>
            <person name="Susuki M."/>
            <person name="Suzuki K.-i.T."/>
            <person name="Hayashi T."/>
            <person name="Toyoda A."/>
            <person name="Oliveira C."/>
            <person name="Osipova E."/>
            <person name="Leigh N.D."/>
            <person name="Simon A."/>
            <person name="Yun M.H."/>
        </authorList>
    </citation>
    <scope>NUCLEOTIDE SEQUENCE</scope>
    <source>
        <strain evidence="2">20211129_DDA</strain>
        <tissue evidence="2">Liver</tissue>
    </source>
</reference>
<feature type="compositionally biased region" description="Basic and acidic residues" evidence="1">
    <location>
        <begin position="53"/>
        <end position="64"/>
    </location>
</feature>